<proteinExistence type="predicted"/>
<dbReference type="EMBL" id="JAMGBB010000001">
    <property type="protein sequence ID" value="MCL6741030.1"/>
    <property type="molecule type" value="Genomic_DNA"/>
</dbReference>
<protein>
    <submittedName>
        <fullName evidence="1">Uncharacterized protein</fullName>
    </submittedName>
</protein>
<name>A0ABT0S9F0_9SPHN</name>
<keyword evidence="2" id="KW-1185">Reference proteome</keyword>
<sequence>MLGKILGGIVGERVAGPNRKLTGALVGAAIPAIARRGLGPLALVAAAGWGAKKLLDRRRSRRDAA</sequence>
<organism evidence="1 2">
    <name type="scientific">Sphingomonas brevis</name>
    <dbReference type="NCBI Taxonomy" id="2908206"/>
    <lineage>
        <taxon>Bacteria</taxon>
        <taxon>Pseudomonadati</taxon>
        <taxon>Pseudomonadota</taxon>
        <taxon>Alphaproteobacteria</taxon>
        <taxon>Sphingomonadales</taxon>
        <taxon>Sphingomonadaceae</taxon>
        <taxon>Sphingomonas</taxon>
    </lineage>
</organism>
<reference evidence="1" key="1">
    <citation type="submission" date="2022-05" db="EMBL/GenBank/DDBJ databases">
        <authorList>
            <person name="Jo J.-H."/>
            <person name="Im W.-T."/>
        </authorList>
    </citation>
    <scope>NUCLEOTIDE SEQUENCE</scope>
    <source>
        <strain evidence="1">RB56-2</strain>
    </source>
</reference>
<evidence type="ECO:0000313" key="1">
    <source>
        <dbReference type="EMBL" id="MCL6741030.1"/>
    </source>
</evidence>
<dbReference type="Proteomes" id="UP001165383">
    <property type="component" value="Unassembled WGS sequence"/>
</dbReference>
<dbReference type="RefSeq" id="WP_249915438.1">
    <property type="nucleotide sequence ID" value="NZ_JAMGBB010000001.1"/>
</dbReference>
<accession>A0ABT0S9F0</accession>
<comment type="caution">
    <text evidence="1">The sequence shown here is derived from an EMBL/GenBank/DDBJ whole genome shotgun (WGS) entry which is preliminary data.</text>
</comment>
<evidence type="ECO:0000313" key="2">
    <source>
        <dbReference type="Proteomes" id="UP001165383"/>
    </source>
</evidence>
<gene>
    <name evidence="1" type="ORF">LZ518_07795</name>
</gene>